<dbReference type="InParanoid" id="A0A6P8GYI6"/>
<dbReference type="GeneID" id="116286238"/>
<evidence type="ECO:0000259" key="2">
    <source>
        <dbReference type="PROSITE" id="PS50022"/>
    </source>
</evidence>
<dbReference type="InterPro" id="IPR000421">
    <property type="entry name" value="FA58C"/>
</dbReference>
<gene>
    <name evidence="4" type="primary">LOC116286238</name>
</gene>
<dbReference type="SMART" id="SM00231">
    <property type="entry name" value="FA58C"/>
    <property type="match status" value="1"/>
</dbReference>
<dbReference type="PROSITE" id="PS01286">
    <property type="entry name" value="FA58C_2"/>
    <property type="match status" value="1"/>
</dbReference>
<evidence type="ECO:0000313" key="3">
    <source>
        <dbReference type="Proteomes" id="UP000515163"/>
    </source>
</evidence>
<dbReference type="PANTHER" id="PTHR24543">
    <property type="entry name" value="MULTICOPPER OXIDASE-RELATED"/>
    <property type="match status" value="1"/>
</dbReference>
<dbReference type="Proteomes" id="UP000515163">
    <property type="component" value="Unplaced"/>
</dbReference>
<dbReference type="InterPro" id="IPR008979">
    <property type="entry name" value="Galactose-bd-like_sf"/>
</dbReference>
<feature type="compositionally biased region" description="Low complexity" evidence="1">
    <location>
        <begin position="1"/>
        <end position="20"/>
    </location>
</feature>
<feature type="domain" description="F5/8 type C" evidence="2">
    <location>
        <begin position="126"/>
        <end position="274"/>
    </location>
</feature>
<feature type="domain" description="F5/8 type C" evidence="2">
    <location>
        <begin position="1"/>
        <end position="125"/>
    </location>
</feature>
<protein>
    <submittedName>
        <fullName evidence="4">Venom prothrombin activator oscutarin-C non-catalytic subunit-like</fullName>
    </submittedName>
</protein>
<evidence type="ECO:0000313" key="4">
    <source>
        <dbReference type="RefSeq" id="XP_031548593.1"/>
    </source>
</evidence>
<dbReference type="RefSeq" id="XP_031548593.1">
    <property type="nucleotide sequence ID" value="XM_031692733.1"/>
</dbReference>
<accession>A0A6P8GYI6</accession>
<dbReference type="PROSITE" id="PS50022">
    <property type="entry name" value="FA58C_3"/>
    <property type="match status" value="3"/>
</dbReference>
<feature type="region of interest" description="Disordered" evidence="1">
    <location>
        <begin position="1"/>
        <end position="22"/>
    </location>
</feature>
<proteinExistence type="predicted"/>
<keyword evidence="3" id="KW-1185">Reference proteome</keyword>
<feature type="domain" description="F5/8 type C" evidence="2">
    <location>
        <begin position="276"/>
        <end position="420"/>
    </location>
</feature>
<dbReference type="AlphaFoldDB" id="A0A6P8GYI6"/>
<sequence>MQVSSSPTTPSSNVNDTNTTKPIYQLDGPYEVKEIESSDGTHCNATIFVFEPAWVSSFSVLYSDNGIEWNEVVASGRRRKVFIGSTESGSVRKFTIVDQSIKVQYVRIVPKTWVNWVCMRVELYGCDSKLSVGISNGLIRQSAITANSSKMGKEPWRGRLNNPFGCWCAAALTDVELYIDLAFVYRLRSFAAQGNPDPMTSEWVTHVSVMYKERVNDDWTFYGSNGVTTVFKTNYDRDGVVKNNFEPKIDASIIKFFRFNYFNAICMRVELYGYRAEMEPLGIENSAIPNDWFASPFRLPGRSRLNGPLAFTFSMTSPPSRFLQVKLGTEKIITGIASKGGVAVYANNFSILYSKDQVFWTYYQEKGITKMFSCNNDGTTKLDAVRNPFTAAYIRIQFNSAITISLVHTGVPFTFEVFGQNGADQRWGTTAQDTADLHDQTLAEGTSTLG</sequence>
<evidence type="ECO:0000256" key="1">
    <source>
        <dbReference type="SAM" id="MobiDB-lite"/>
    </source>
</evidence>
<dbReference type="Pfam" id="PF00754">
    <property type="entry name" value="F5_F8_type_C"/>
    <property type="match status" value="3"/>
</dbReference>
<name>A0A6P8GYI6_ACTTE</name>
<dbReference type="KEGG" id="aten:116286238"/>
<dbReference type="SUPFAM" id="SSF49785">
    <property type="entry name" value="Galactose-binding domain-like"/>
    <property type="match status" value="3"/>
</dbReference>
<organism evidence="3 4">
    <name type="scientific">Actinia tenebrosa</name>
    <name type="common">Australian red waratah sea anemone</name>
    <dbReference type="NCBI Taxonomy" id="6105"/>
    <lineage>
        <taxon>Eukaryota</taxon>
        <taxon>Metazoa</taxon>
        <taxon>Cnidaria</taxon>
        <taxon>Anthozoa</taxon>
        <taxon>Hexacorallia</taxon>
        <taxon>Actiniaria</taxon>
        <taxon>Actiniidae</taxon>
        <taxon>Actinia</taxon>
    </lineage>
</organism>
<dbReference type="Gene3D" id="2.60.120.260">
    <property type="entry name" value="Galactose-binding domain-like"/>
    <property type="match status" value="3"/>
</dbReference>
<reference evidence="4" key="1">
    <citation type="submission" date="2025-08" db="UniProtKB">
        <authorList>
            <consortium name="RefSeq"/>
        </authorList>
    </citation>
    <scope>IDENTIFICATION</scope>
    <source>
        <tissue evidence="4">Tentacle</tissue>
    </source>
</reference>